<feature type="domain" description="Chitobiase/beta-hexosaminidases N-terminal" evidence="9">
    <location>
        <begin position="66"/>
        <end position="213"/>
    </location>
</feature>
<evidence type="ECO:0000256" key="7">
    <source>
        <dbReference type="ARBA" id="ARBA00033000"/>
    </source>
</evidence>
<dbReference type="GO" id="GO:0030247">
    <property type="term" value="F:polysaccharide binding"/>
    <property type="evidence" value="ECO:0007669"/>
    <property type="project" value="InterPro"/>
</dbReference>
<dbReference type="Pfam" id="PF02838">
    <property type="entry name" value="Glyco_hydro_20b"/>
    <property type="match status" value="1"/>
</dbReference>
<organism evidence="10 11">
    <name type="scientific">Chitinophaga ginsengisoli</name>
    <dbReference type="NCBI Taxonomy" id="363837"/>
    <lineage>
        <taxon>Bacteria</taxon>
        <taxon>Pseudomonadati</taxon>
        <taxon>Bacteroidota</taxon>
        <taxon>Chitinophagia</taxon>
        <taxon>Chitinophagales</taxon>
        <taxon>Chitinophagaceae</taxon>
        <taxon>Chitinophaga</taxon>
    </lineage>
</organism>
<evidence type="ECO:0000256" key="4">
    <source>
        <dbReference type="ARBA" id="ARBA00022801"/>
    </source>
</evidence>
<dbReference type="InterPro" id="IPR008965">
    <property type="entry name" value="CBM2/CBM3_carb-bd_dom_sf"/>
</dbReference>
<dbReference type="InterPro" id="IPR012291">
    <property type="entry name" value="CBM2_carb-bd_dom_sf"/>
</dbReference>
<dbReference type="InterPro" id="IPR029018">
    <property type="entry name" value="Hex-like_dom2"/>
</dbReference>
<protein>
    <recommendedName>
        <fullName evidence="3">beta-N-acetylhexosaminidase</fullName>
        <ecNumber evidence="3">3.2.1.52</ecNumber>
    </recommendedName>
    <alternativeName>
        <fullName evidence="6">Beta-N-acetylhexosaminidase</fullName>
    </alternativeName>
    <alternativeName>
        <fullName evidence="7">N-acetyl-beta-glucosaminidase</fullName>
    </alternativeName>
</protein>
<evidence type="ECO:0000313" key="10">
    <source>
        <dbReference type="EMBL" id="PSL27036.1"/>
    </source>
</evidence>
<keyword evidence="5" id="KW-0326">Glycosidase</keyword>
<sequence length="902" mass="99599">MLITVPCTCNRSTAEKPGQFQFVLKGYNLILRDNFFQLMQFRHLILACGLLTGAAPLHAQAPFDASKIKVSWEVVENNHQGKAQFLSAFTIVNKGKTAFPAKGWQLYFNFVRSVKEGATTGGVTAAHVNGDLYKLSPADDSKGIAPGDSIRVEMVGDAWAVNFTDAPDGLYLVWDKEPAKGYRLSSLEIRPSTQPKQYLRFPGDKTALTTPADVYAQNKNIKDIPAEQLPLVFPTPQEVVPGTGAYALQAGIQINAAPAFAKEGAYLADELGKLLGAKPVIGSGNGIALEQDASLAPEAYSLQVTPQGVVIKAADAAGIFYGIQTLKSILPPTSWAGVQKTIQVPAIQVKDAPRYGYRAFMLDVSRNFHSKQDVLRLLELMSLYKLNVFHFHLTDDEGWRLEIPGLPELTTVGGHRGHTVDEKDHLLPSYGSGPDVTDAAGSGFYTKQDFLEILKYAADRHITVIPEIETPGHARAAVKAMEARYATLQAQGKNAAATQYLLSDLQDKSAYHSVQNWNDNVINVALPSVYTFLDKVVEELQAYYKEAGVPLEYVHMGGDEVPAGVWTKSPAVQALMQQDKTIKNTDDLWYYYYGKVYSLLKARGLKQYGWEEMGMRKTSIDGNPHSIPNPDFSNNGFMVDVWNNVMGGGAEDLAYRLANANYKVVLSGVSNLYFDMAYMKSFEEPGFYWGGFVDIDKPFYFIPENYYKNSKVDALGNRLNPEIFKGKDQLTAYGADNIAGVQGLLWSETVKNSARMEYMILPKLLGLAERAWAKNPEWATEKDSARSEQLYNNAWNTFVNVVGKRELVRLDHYNGGYNYRIPTPGLQLSNGAVTANIQLPGFTLRYTTDGKEPDSKSKIYTGPITEKGTIRFKAFDTRGRGSRTATVINPLRAQTLSKGGDL</sequence>
<dbReference type="GO" id="GO:0030203">
    <property type="term" value="P:glycosaminoglycan metabolic process"/>
    <property type="evidence" value="ECO:0007669"/>
    <property type="project" value="TreeGrafter"/>
</dbReference>
<dbReference type="PANTHER" id="PTHR22600">
    <property type="entry name" value="BETA-HEXOSAMINIDASE"/>
    <property type="match status" value="1"/>
</dbReference>
<name>A0A2P8FZ83_9BACT</name>
<evidence type="ECO:0000259" key="9">
    <source>
        <dbReference type="SMART" id="SM01081"/>
    </source>
</evidence>
<evidence type="ECO:0000256" key="5">
    <source>
        <dbReference type="ARBA" id="ARBA00023295"/>
    </source>
</evidence>
<comment type="similarity">
    <text evidence="2">Belongs to the glycosyl hydrolase 20 family.</text>
</comment>
<dbReference type="Proteomes" id="UP000240978">
    <property type="component" value="Unassembled WGS sequence"/>
</dbReference>
<dbReference type="SUPFAM" id="SSF55545">
    <property type="entry name" value="beta-N-acetylhexosaminidase-like domain"/>
    <property type="match status" value="1"/>
</dbReference>
<dbReference type="Gene3D" id="2.60.40.10">
    <property type="entry name" value="Immunoglobulins"/>
    <property type="match status" value="1"/>
</dbReference>
<evidence type="ECO:0000256" key="2">
    <source>
        <dbReference type="ARBA" id="ARBA00006285"/>
    </source>
</evidence>
<dbReference type="InterPro" id="IPR013783">
    <property type="entry name" value="Ig-like_fold"/>
</dbReference>
<gene>
    <name evidence="10" type="ORF">CLV42_110190</name>
</gene>
<dbReference type="Gene3D" id="3.30.379.10">
    <property type="entry name" value="Chitobiase/beta-hexosaminidase domain 2-like"/>
    <property type="match status" value="1"/>
</dbReference>
<dbReference type="SUPFAM" id="SSF81296">
    <property type="entry name" value="E set domains"/>
    <property type="match status" value="1"/>
</dbReference>
<comment type="catalytic activity">
    <reaction evidence="1">
        <text>Hydrolysis of terminal non-reducing N-acetyl-D-hexosamine residues in N-acetyl-beta-D-hexosaminides.</text>
        <dbReference type="EC" id="3.2.1.52"/>
    </reaction>
</comment>
<dbReference type="Pfam" id="PF00728">
    <property type="entry name" value="Glyco_hydro_20"/>
    <property type="match status" value="1"/>
</dbReference>
<dbReference type="InterPro" id="IPR015882">
    <property type="entry name" value="HEX_bac_N"/>
</dbReference>
<dbReference type="PANTHER" id="PTHR22600:SF57">
    <property type="entry name" value="BETA-N-ACETYLHEXOSAMINIDASE"/>
    <property type="match status" value="1"/>
</dbReference>
<dbReference type="InterPro" id="IPR014756">
    <property type="entry name" value="Ig_E-set"/>
</dbReference>
<dbReference type="Gene3D" id="2.60.40.290">
    <property type="match status" value="1"/>
</dbReference>
<dbReference type="GO" id="GO:0004563">
    <property type="term" value="F:beta-N-acetylhexosaminidase activity"/>
    <property type="evidence" value="ECO:0007669"/>
    <property type="project" value="UniProtKB-EC"/>
</dbReference>
<dbReference type="SMART" id="SM01081">
    <property type="entry name" value="CHB_HEX"/>
    <property type="match status" value="1"/>
</dbReference>
<dbReference type="InterPro" id="IPR017853">
    <property type="entry name" value="GH"/>
</dbReference>
<dbReference type="GO" id="GO:0005975">
    <property type="term" value="P:carbohydrate metabolic process"/>
    <property type="evidence" value="ECO:0007669"/>
    <property type="project" value="InterPro"/>
</dbReference>
<proteinExistence type="inferred from homology"/>
<accession>A0A2P8FZ83</accession>
<dbReference type="PRINTS" id="PR00738">
    <property type="entry name" value="GLHYDRLASE20"/>
</dbReference>
<evidence type="ECO:0000313" key="11">
    <source>
        <dbReference type="Proteomes" id="UP000240978"/>
    </source>
</evidence>
<dbReference type="SUPFAM" id="SSF51445">
    <property type="entry name" value="(Trans)glycosidases"/>
    <property type="match status" value="1"/>
</dbReference>
<feature type="active site" description="Proton donor" evidence="8">
    <location>
        <position position="560"/>
    </location>
</feature>
<dbReference type="EMBL" id="PYGK01000010">
    <property type="protein sequence ID" value="PSL27036.1"/>
    <property type="molecule type" value="Genomic_DNA"/>
</dbReference>
<dbReference type="InterPro" id="IPR015883">
    <property type="entry name" value="Glyco_hydro_20_cat"/>
</dbReference>
<evidence type="ECO:0000256" key="3">
    <source>
        <dbReference type="ARBA" id="ARBA00012663"/>
    </source>
</evidence>
<dbReference type="Gene3D" id="3.20.20.80">
    <property type="entry name" value="Glycosidases"/>
    <property type="match status" value="1"/>
</dbReference>
<dbReference type="SUPFAM" id="SSF49384">
    <property type="entry name" value="Carbohydrate-binding domain"/>
    <property type="match status" value="1"/>
</dbReference>
<dbReference type="InterPro" id="IPR004867">
    <property type="entry name" value="CHB_C_dom"/>
</dbReference>
<dbReference type="Pfam" id="PF03174">
    <property type="entry name" value="CHB_HEX_C"/>
    <property type="match status" value="1"/>
</dbReference>
<evidence type="ECO:0000256" key="8">
    <source>
        <dbReference type="PIRSR" id="PIRSR625705-1"/>
    </source>
</evidence>
<dbReference type="Pfam" id="PF03173">
    <property type="entry name" value="CHB_HEX"/>
    <property type="match status" value="1"/>
</dbReference>
<dbReference type="CDD" id="cd02847">
    <property type="entry name" value="E_set_Chitobiase_C"/>
    <property type="match status" value="1"/>
</dbReference>
<comment type="caution">
    <text evidence="10">The sequence shown here is derived from an EMBL/GenBank/DDBJ whole genome shotgun (WGS) entry which is preliminary data.</text>
</comment>
<keyword evidence="4" id="KW-0378">Hydrolase</keyword>
<evidence type="ECO:0000256" key="6">
    <source>
        <dbReference type="ARBA" id="ARBA00030512"/>
    </source>
</evidence>
<dbReference type="InterPro" id="IPR004866">
    <property type="entry name" value="CHB/HEX_N_dom"/>
</dbReference>
<dbReference type="GO" id="GO:0016020">
    <property type="term" value="C:membrane"/>
    <property type="evidence" value="ECO:0007669"/>
    <property type="project" value="TreeGrafter"/>
</dbReference>
<dbReference type="AlphaFoldDB" id="A0A2P8FZ83"/>
<dbReference type="InterPro" id="IPR025705">
    <property type="entry name" value="Beta_hexosaminidase_sua/sub"/>
</dbReference>
<keyword evidence="11" id="KW-1185">Reference proteome</keyword>
<evidence type="ECO:0000256" key="1">
    <source>
        <dbReference type="ARBA" id="ARBA00001231"/>
    </source>
</evidence>
<reference evidence="10 11" key="1">
    <citation type="submission" date="2018-03" db="EMBL/GenBank/DDBJ databases">
        <title>Genomic Encyclopedia of Archaeal and Bacterial Type Strains, Phase II (KMG-II): from individual species to whole genera.</title>
        <authorList>
            <person name="Goeker M."/>
        </authorList>
    </citation>
    <scope>NUCLEOTIDE SEQUENCE [LARGE SCALE GENOMIC DNA]</scope>
    <source>
        <strain evidence="10 11">DSM 18107</strain>
    </source>
</reference>
<dbReference type="EC" id="3.2.1.52" evidence="3"/>